<dbReference type="PANTHER" id="PTHR11439">
    <property type="entry name" value="GAG-POL-RELATED RETROTRANSPOSON"/>
    <property type="match status" value="1"/>
</dbReference>
<evidence type="ECO:0000313" key="1">
    <source>
        <dbReference type="EMBL" id="WVZ11387.1"/>
    </source>
</evidence>
<accession>A0AAQ3RYV0</accession>
<evidence type="ECO:0000313" key="2">
    <source>
        <dbReference type="Proteomes" id="UP001374535"/>
    </source>
</evidence>
<reference evidence="1 2" key="1">
    <citation type="journal article" date="2023" name="Life. Sci Alliance">
        <title>Evolutionary insights into 3D genome organization and epigenetic landscape of Vigna mungo.</title>
        <authorList>
            <person name="Junaid A."/>
            <person name="Singh B."/>
            <person name="Bhatia S."/>
        </authorList>
    </citation>
    <scope>NUCLEOTIDE SEQUENCE [LARGE SCALE GENOMIC DNA]</scope>
    <source>
        <strain evidence="1">Urdbean</strain>
    </source>
</reference>
<proteinExistence type="predicted"/>
<dbReference type="EMBL" id="CP144696">
    <property type="protein sequence ID" value="WVZ11387.1"/>
    <property type="molecule type" value="Genomic_DNA"/>
</dbReference>
<dbReference type="Proteomes" id="UP001374535">
    <property type="component" value="Chromosome 5"/>
</dbReference>
<dbReference type="AlphaFoldDB" id="A0AAQ3RYV0"/>
<sequence>MAEAQSISSPMVSNCKLSTLGADLFSYPTLYHSVVRTLQYVTPTRPEISFPVNKVCQCMAKPLDCQWVVIKRILQYLKGSLFHGLHFQPALPVQSFVMLIGHLILMIDILLQDQPSSFNKARHRSLAQTTTKLTCISTLVTELQVSFTTPETIMGKQLYIEAVPTLDHWANDANSTLGVNPLPTLHLTDQHLGPRPKINGSTNKVGQFMSWLRELHWEVASDPDDRKPSPGSAENEYHSIALAIVKVVKYAAPTIHCGNDYGPLLTIMFFIPTTNMEFNLFFVRDKALIHHELAVEN</sequence>
<organism evidence="1 2">
    <name type="scientific">Vigna mungo</name>
    <name type="common">Black gram</name>
    <name type="synonym">Phaseolus mungo</name>
    <dbReference type="NCBI Taxonomy" id="3915"/>
    <lineage>
        <taxon>Eukaryota</taxon>
        <taxon>Viridiplantae</taxon>
        <taxon>Streptophyta</taxon>
        <taxon>Embryophyta</taxon>
        <taxon>Tracheophyta</taxon>
        <taxon>Spermatophyta</taxon>
        <taxon>Magnoliopsida</taxon>
        <taxon>eudicotyledons</taxon>
        <taxon>Gunneridae</taxon>
        <taxon>Pentapetalae</taxon>
        <taxon>rosids</taxon>
        <taxon>fabids</taxon>
        <taxon>Fabales</taxon>
        <taxon>Fabaceae</taxon>
        <taxon>Papilionoideae</taxon>
        <taxon>50 kb inversion clade</taxon>
        <taxon>NPAAA clade</taxon>
        <taxon>indigoferoid/millettioid clade</taxon>
        <taxon>Phaseoleae</taxon>
        <taxon>Vigna</taxon>
    </lineage>
</organism>
<gene>
    <name evidence="1" type="ORF">V8G54_015917</name>
</gene>
<protein>
    <submittedName>
        <fullName evidence="1">Uncharacterized protein</fullName>
    </submittedName>
</protein>
<keyword evidence="2" id="KW-1185">Reference proteome</keyword>
<name>A0AAQ3RYV0_VIGMU</name>
<dbReference type="PANTHER" id="PTHR11439:SF455">
    <property type="entry name" value="RLK (RECEPTOR-LIKE PROTEIN KINASE) 8, PUTATIVE-RELATED"/>
    <property type="match status" value="1"/>
</dbReference>